<dbReference type="CDD" id="cd00190">
    <property type="entry name" value="Tryp_SPc"/>
    <property type="match status" value="1"/>
</dbReference>
<reference evidence="4" key="1">
    <citation type="journal article" date="2018" name="Nat. Microbiol.">
        <title>Leveraging single-cell genomics to expand the fungal tree of life.</title>
        <authorList>
            <person name="Ahrendt S.R."/>
            <person name="Quandt C.A."/>
            <person name="Ciobanu D."/>
            <person name="Clum A."/>
            <person name="Salamov A."/>
            <person name="Andreopoulos B."/>
            <person name="Cheng J.F."/>
            <person name="Woyke T."/>
            <person name="Pelin A."/>
            <person name="Henrissat B."/>
            <person name="Reynolds N.K."/>
            <person name="Benny G.L."/>
            <person name="Smith M.E."/>
            <person name="James T.Y."/>
            <person name="Grigoriev I.V."/>
        </authorList>
    </citation>
    <scope>NUCLEOTIDE SEQUENCE [LARGE SCALE GENOMIC DNA]</scope>
    <source>
        <strain evidence="4">RSA 468</strain>
    </source>
</reference>
<dbReference type="Proteomes" id="UP000268162">
    <property type="component" value="Unassembled WGS sequence"/>
</dbReference>
<feature type="domain" description="Peptidase S1" evidence="2">
    <location>
        <begin position="35"/>
        <end position="281"/>
    </location>
</feature>
<organism evidence="3 4">
    <name type="scientific">Dimargaris cristalligena</name>
    <dbReference type="NCBI Taxonomy" id="215637"/>
    <lineage>
        <taxon>Eukaryota</taxon>
        <taxon>Fungi</taxon>
        <taxon>Fungi incertae sedis</taxon>
        <taxon>Zoopagomycota</taxon>
        <taxon>Kickxellomycotina</taxon>
        <taxon>Dimargaritomycetes</taxon>
        <taxon>Dimargaritales</taxon>
        <taxon>Dimargaritaceae</taxon>
        <taxon>Dimargaris</taxon>
    </lineage>
</organism>
<evidence type="ECO:0000313" key="3">
    <source>
        <dbReference type="EMBL" id="RKP37367.1"/>
    </source>
</evidence>
<keyword evidence="4" id="KW-1185">Reference proteome</keyword>
<keyword evidence="1" id="KW-0732">Signal</keyword>
<proteinExistence type="predicted"/>
<name>A0A4P9ZUY1_9FUNG</name>
<protein>
    <submittedName>
        <fullName evidence="3">Trypsin-like cysteine/serine peptidase domain-containing protein</fullName>
    </submittedName>
</protein>
<dbReference type="STRING" id="215637.A0A4P9ZUY1"/>
<dbReference type="PRINTS" id="PR00722">
    <property type="entry name" value="CHYMOTRYPSIN"/>
</dbReference>
<dbReference type="InterPro" id="IPR043504">
    <property type="entry name" value="Peptidase_S1_PA_chymotrypsin"/>
</dbReference>
<dbReference type="InterPro" id="IPR051333">
    <property type="entry name" value="CLIP_Serine_Protease"/>
</dbReference>
<dbReference type="PANTHER" id="PTHR24260">
    <property type="match status" value="1"/>
</dbReference>
<dbReference type="Gene3D" id="2.40.10.10">
    <property type="entry name" value="Trypsin-like serine proteases"/>
    <property type="match status" value="1"/>
</dbReference>
<feature type="chain" id="PRO_5020678183" evidence="1">
    <location>
        <begin position="25"/>
        <end position="371"/>
    </location>
</feature>
<gene>
    <name evidence="3" type="ORF">BJ085DRAFT_29115</name>
</gene>
<dbReference type="InterPro" id="IPR001314">
    <property type="entry name" value="Peptidase_S1A"/>
</dbReference>
<dbReference type="GO" id="GO:0006508">
    <property type="term" value="P:proteolysis"/>
    <property type="evidence" value="ECO:0007669"/>
    <property type="project" value="InterPro"/>
</dbReference>
<dbReference type="Pfam" id="PF00089">
    <property type="entry name" value="Trypsin"/>
    <property type="match status" value="1"/>
</dbReference>
<sequence length="371" mass="39925">MKPAFSGVVWAAALLDIVAVPVNATYSTVKPFRRILDGTVVPLPLPFMAFVGNKDSGINAESYCGGTLLPTLKHVVTAAQCLLNRGETQPIALSSLSIGLGSTTLEGMQWFSTANVTIHPEYNYTTLTHDLALIELNETVTVSPEIQPAYIETTMLVEYDTFNTTGWGWTTNDNAQSAAATLQQISVKVSNDREKCQFIDSGFTSSNNHLVCGTFKQNQDTCRGDAGGPLFGRRDDRWSIVGVTSHGGSLIEKYVACGGADPLGFFTHVAYYLPFITETLGVDEELLSVGDWSTNVCEDPDDFPLDTTTTAMNSTRPTLFGNYTATSNVPKESHTPLVATASAGQSYGSMGGWLQLTFLLGNAALLYAIQL</sequence>
<dbReference type="SUPFAM" id="SSF50494">
    <property type="entry name" value="Trypsin-like serine proteases"/>
    <property type="match status" value="1"/>
</dbReference>
<evidence type="ECO:0000259" key="2">
    <source>
        <dbReference type="PROSITE" id="PS50240"/>
    </source>
</evidence>
<evidence type="ECO:0000313" key="4">
    <source>
        <dbReference type="Proteomes" id="UP000268162"/>
    </source>
</evidence>
<dbReference type="InterPro" id="IPR009003">
    <property type="entry name" value="Peptidase_S1_PA"/>
</dbReference>
<accession>A0A4P9ZUY1</accession>
<dbReference type="PANTHER" id="PTHR24260:SF136">
    <property type="entry name" value="GH08193P-RELATED"/>
    <property type="match status" value="1"/>
</dbReference>
<feature type="signal peptide" evidence="1">
    <location>
        <begin position="1"/>
        <end position="24"/>
    </location>
</feature>
<dbReference type="AlphaFoldDB" id="A0A4P9ZUY1"/>
<evidence type="ECO:0000256" key="1">
    <source>
        <dbReference type="SAM" id="SignalP"/>
    </source>
</evidence>
<dbReference type="InterPro" id="IPR001254">
    <property type="entry name" value="Trypsin_dom"/>
</dbReference>
<dbReference type="SMART" id="SM00020">
    <property type="entry name" value="Tryp_SPc"/>
    <property type="match status" value="1"/>
</dbReference>
<dbReference type="EMBL" id="ML002504">
    <property type="protein sequence ID" value="RKP37367.1"/>
    <property type="molecule type" value="Genomic_DNA"/>
</dbReference>
<dbReference type="PROSITE" id="PS50240">
    <property type="entry name" value="TRYPSIN_DOM"/>
    <property type="match status" value="1"/>
</dbReference>
<dbReference type="GO" id="GO:0004252">
    <property type="term" value="F:serine-type endopeptidase activity"/>
    <property type="evidence" value="ECO:0007669"/>
    <property type="project" value="InterPro"/>
</dbReference>